<evidence type="ECO:0000256" key="1">
    <source>
        <dbReference type="ARBA" id="ARBA00010552"/>
    </source>
</evidence>
<gene>
    <name evidence="2" type="ORF">INT45_001593</name>
</gene>
<comment type="caution">
    <text evidence="2">The sequence shown here is derived from an EMBL/GenBank/DDBJ whole genome shotgun (WGS) entry which is preliminary data.</text>
</comment>
<dbReference type="PANTHER" id="PTHR11803:SF58">
    <property type="entry name" value="PROTEIN HMF1-RELATED"/>
    <property type="match status" value="1"/>
</dbReference>
<name>A0A8H7S525_9FUNG</name>
<evidence type="ECO:0000313" key="3">
    <source>
        <dbReference type="Proteomes" id="UP000646827"/>
    </source>
</evidence>
<dbReference type="OrthoDB" id="309640at2759"/>
<organism evidence="2 3">
    <name type="scientific">Circinella minor</name>
    <dbReference type="NCBI Taxonomy" id="1195481"/>
    <lineage>
        <taxon>Eukaryota</taxon>
        <taxon>Fungi</taxon>
        <taxon>Fungi incertae sedis</taxon>
        <taxon>Mucoromycota</taxon>
        <taxon>Mucoromycotina</taxon>
        <taxon>Mucoromycetes</taxon>
        <taxon>Mucorales</taxon>
        <taxon>Lichtheimiaceae</taxon>
        <taxon>Circinella</taxon>
    </lineage>
</organism>
<evidence type="ECO:0000313" key="2">
    <source>
        <dbReference type="EMBL" id="KAG2222330.1"/>
    </source>
</evidence>
<dbReference type="AlphaFoldDB" id="A0A8H7S525"/>
<dbReference type="GO" id="GO:0005829">
    <property type="term" value="C:cytosol"/>
    <property type="evidence" value="ECO:0007669"/>
    <property type="project" value="TreeGrafter"/>
</dbReference>
<reference evidence="2 3" key="1">
    <citation type="submission" date="2020-12" db="EMBL/GenBank/DDBJ databases">
        <title>Metabolic potential, ecology and presence of endohyphal bacteria is reflected in genomic diversity of Mucoromycotina.</title>
        <authorList>
            <person name="Muszewska A."/>
            <person name="Okrasinska A."/>
            <person name="Steczkiewicz K."/>
            <person name="Drgas O."/>
            <person name="Orlowska M."/>
            <person name="Perlinska-Lenart U."/>
            <person name="Aleksandrzak-Piekarczyk T."/>
            <person name="Szatraj K."/>
            <person name="Zielenkiewicz U."/>
            <person name="Pilsyk S."/>
            <person name="Malc E."/>
            <person name="Mieczkowski P."/>
            <person name="Kruszewska J.S."/>
            <person name="Biernat P."/>
            <person name="Pawlowska J."/>
        </authorList>
    </citation>
    <scope>NUCLEOTIDE SEQUENCE [LARGE SCALE GENOMIC DNA]</scope>
    <source>
        <strain evidence="2 3">CBS 142.35</strain>
    </source>
</reference>
<sequence>MFARRVFPSLLSTSRTMSTLSRVETANAPAALGPYAQAIKVNGFVYTSGQIPIIPATGELVEGGIVEQTKQVLINISEVLKASNSNLNKVIKTTVFLRDMNDFATMNEVYSSFFSEHQPARSAVQVARLPKDVAVEIECVALTD</sequence>
<comment type="similarity">
    <text evidence="1">Belongs to the RutC family.</text>
</comment>
<dbReference type="InterPro" id="IPR019897">
    <property type="entry name" value="RidA_CS"/>
</dbReference>
<accession>A0A8H7S525</accession>
<keyword evidence="3" id="KW-1185">Reference proteome</keyword>
<protein>
    <submittedName>
        <fullName evidence="2">Uncharacterized protein</fullName>
    </submittedName>
</protein>
<dbReference type="CDD" id="cd00448">
    <property type="entry name" value="YjgF_YER057c_UK114_family"/>
    <property type="match status" value="1"/>
</dbReference>
<dbReference type="PANTHER" id="PTHR11803">
    <property type="entry name" value="2-IMINOBUTANOATE/2-IMINOPROPANOATE DEAMINASE RIDA"/>
    <property type="match status" value="1"/>
</dbReference>
<dbReference type="GO" id="GO:0019239">
    <property type="term" value="F:deaminase activity"/>
    <property type="evidence" value="ECO:0007669"/>
    <property type="project" value="TreeGrafter"/>
</dbReference>
<dbReference type="SUPFAM" id="SSF55298">
    <property type="entry name" value="YjgF-like"/>
    <property type="match status" value="1"/>
</dbReference>
<dbReference type="Pfam" id="PF01042">
    <property type="entry name" value="Ribonuc_L-PSP"/>
    <property type="match status" value="1"/>
</dbReference>
<dbReference type="Gene3D" id="3.30.1330.40">
    <property type="entry name" value="RutC-like"/>
    <property type="match status" value="1"/>
</dbReference>
<dbReference type="PROSITE" id="PS01094">
    <property type="entry name" value="UPF0076"/>
    <property type="match status" value="1"/>
</dbReference>
<dbReference type="EMBL" id="JAEPRB010000086">
    <property type="protein sequence ID" value="KAG2222330.1"/>
    <property type="molecule type" value="Genomic_DNA"/>
</dbReference>
<dbReference type="NCBIfam" id="TIGR00004">
    <property type="entry name" value="Rid family detoxifying hydrolase"/>
    <property type="match status" value="1"/>
</dbReference>
<dbReference type="InterPro" id="IPR035959">
    <property type="entry name" value="RutC-like_sf"/>
</dbReference>
<dbReference type="Proteomes" id="UP000646827">
    <property type="component" value="Unassembled WGS sequence"/>
</dbReference>
<dbReference type="InterPro" id="IPR006056">
    <property type="entry name" value="RidA"/>
</dbReference>
<dbReference type="FunFam" id="3.30.1330.40:FF:000001">
    <property type="entry name" value="L-PSP family endoribonuclease"/>
    <property type="match status" value="1"/>
</dbReference>
<proteinExistence type="inferred from homology"/>
<dbReference type="InterPro" id="IPR006175">
    <property type="entry name" value="YjgF/YER057c/UK114"/>
</dbReference>